<reference evidence="3 4" key="1">
    <citation type="submission" date="2019-04" db="EMBL/GenBank/DDBJ databases">
        <authorList>
            <person name="Dong K."/>
        </authorList>
    </citation>
    <scope>NUCLEOTIDE SEQUENCE [LARGE SCALE GENOMIC DNA]</scope>
    <source>
        <strain evidence="4">dk3543</strain>
    </source>
</reference>
<comment type="caution">
    <text evidence="3">The sequence shown here is derived from an EMBL/GenBank/DDBJ whole genome shotgun (WGS) entry which is preliminary data.</text>
</comment>
<evidence type="ECO:0000313" key="3">
    <source>
        <dbReference type="EMBL" id="TKI64647.1"/>
    </source>
</evidence>
<accession>A0A4U2YT46</accession>
<protein>
    <recommendedName>
        <fullName evidence="2">ATP-grasp domain-containing protein</fullName>
    </recommendedName>
</protein>
<dbReference type="PANTHER" id="PTHR39217:SF1">
    <property type="entry name" value="GLUTATHIONE SYNTHETASE"/>
    <property type="match status" value="1"/>
</dbReference>
<dbReference type="EMBL" id="SZPY01000001">
    <property type="protein sequence ID" value="TKI64647.1"/>
    <property type="molecule type" value="Genomic_DNA"/>
</dbReference>
<evidence type="ECO:0000259" key="2">
    <source>
        <dbReference type="PROSITE" id="PS50975"/>
    </source>
</evidence>
<dbReference type="InterPro" id="IPR053191">
    <property type="entry name" value="DcsG_Biosynth_Enzyme"/>
</dbReference>
<organism evidence="3 4">
    <name type="scientific">Nocardioides jishulii</name>
    <dbReference type="NCBI Taxonomy" id="2575440"/>
    <lineage>
        <taxon>Bacteria</taxon>
        <taxon>Bacillati</taxon>
        <taxon>Actinomycetota</taxon>
        <taxon>Actinomycetes</taxon>
        <taxon>Propionibacteriales</taxon>
        <taxon>Nocardioidaceae</taxon>
        <taxon>Nocardioides</taxon>
    </lineage>
</organism>
<keyword evidence="4" id="KW-1185">Reference proteome</keyword>
<dbReference type="SUPFAM" id="SSF56059">
    <property type="entry name" value="Glutathione synthetase ATP-binding domain-like"/>
    <property type="match status" value="1"/>
</dbReference>
<dbReference type="AlphaFoldDB" id="A0A4U2YT46"/>
<evidence type="ECO:0000256" key="1">
    <source>
        <dbReference type="PROSITE-ProRule" id="PRU00409"/>
    </source>
</evidence>
<dbReference type="GO" id="GO:0005524">
    <property type="term" value="F:ATP binding"/>
    <property type="evidence" value="ECO:0007669"/>
    <property type="project" value="UniProtKB-UniRule"/>
</dbReference>
<keyword evidence="1" id="KW-0067">ATP-binding</keyword>
<dbReference type="InterPro" id="IPR011761">
    <property type="entry name" value="ATP-grasp"/>
</dbReference>
<gene>
    <name evidence="3" type="ORF">FC770_05900</name>
</gene>
<sequence length="312" mass="33201">MRHALRGGRETGYSFALTTTAATRCLALGGPMKVILATCTAFPEGEPGHELLDAALAERGVDATWAVWDDPDVDWGAADLVAVRATWDYVERPEAFLAWARRVEGVIRLLNGSDVMAWNMDKAYLVALGEGGQVPVVPSRLLEGPDDLARARGEWGDVVVKPRVGAGGVGVVVVGAEEPLSAVDLPAGDLLVQPLVHSVRDAGELSVFVLGGRPAAQVRKVPGPGEVRVHEHLGGTYARASLDAAVVGRAVAGFEAAGELVGRALDYGRVDLLLHEGEWKVSELELIEPALYLELCPENVEPYVEAVLRRLA</sequence>
<dbReference type="PANTHER" id="PTHR39217">
    <property type="match status" value="1"/>
</dbReference>
<dbReference type="PROSITE" id="PS50975">
    <property type="entry name" value="ATP_GRASP"/>
    <property type="match status" value="1"/>
</dbReference>
<dbReference type="GO" id="GO:0046872">
    <property type="term" value="F:metal ion binding"/>
    <property type="evidence" value="ECO:0007669"/>
    <property type="project" value="InterPro"/>
</dbReference>
<name>A0A4U2YT46_9ACTN</name>
<evidence type="ECO:0000313" key="4">
    <source>
        <dbReference type="Proteomes" id="UP000307808"/>
    </source>
</evidence>
<proteinExistence type="predicted"/>
<dbReference type="OrthoDB" id="3373978at2"/>
<dbReference type="Gene3D" id="3.30.1490.20">
    <property type="entry name" value="ATP-grasp fold, A domain"/>
    <property type="match status" value="1"/>
</dbReference>
<dbReference type="Gene3D" id="3.30.470.20">
    <property type="entry name" value="ATP-grasp fold, B domain"/>
    <property type="match status" value="1"/>
</dbReference>
<dbReference type="Proteomes" id="UP000307808">
    <property type="component" value="Unassembled WGS sequence"/>
</dbReference>
<dbReference type="InterPro" id="IPR013815">
    <property type="entry name" value="ATP_grasp_subdomain_1"/>
</dbReference>
<feature type="domain" description="ATP-grasp" evidence="2">
    <location>
        <begin position="126"/>
        <end position="312"/>
    </location>
</feature>
<keyword evidence="1" id="KW-0547">Nucleotide-binding</keyword>